<accession>V5H4N0</accession>
<dbReference type="SUPFAM" id="SSF50814">
    <property type="entry name" value="Lipocalins"/>
    <property type="match status" value="1"/>
</dbReference>
<dbReference type="GeneID" id="108909951"/>
<dbReference type="Gene3D" id="2.40.128.20">
    <property type="match status" value="1"/>
</dbReference>
<dbReference type="EMBL" id="GALX01000698">
    <property type="protein sequence ID" value="JAB67768.1"/>
    <property type="molecule type" value="Transcribed_RNA"/>
</dbReference>
<dbReference type="KEGG" id="agb:108909951"/>
<dbReference type="AlphaFoldDB" id="V5H4N0"/>
<proteinExistence type="predicted"/>
<organism evidence="1">
    <name type="scientific">Anoplophora glabripennis</name>
    <name type="common">Asian longhorn beetle</name>
    <name type="synonym">Anoplophora nobilis</name>
    <dbReference type="NCBI Taxonomy" id="217634"/>
    <lineage>
        <taxon>Eukaryota</taxon>
        <taxon>Metazoa</taxon>
        <taxon>Ecdysozoa</taxon>
        <taxon>Arthropoda</taxon>
        <taxon>Hexapoda</taxon>
        <taxon>Insecta</taxon>
        <taxon>Pterygota</taxon>
        <taxon>Neoptera</taxon>
        <taxon>Endopterygota</taxon>
        <taxon>Coleoptera</taxon>
        <taxon>Polyphaga</taxon>
        <taxon>Cucujiformia</taxon>
        <taxon>Chrysomeloidea</taxon>
        <taxon>Cerambycidae</taxon>
        <taxon>Lamiinae</taxon>
        <taxon>Lamiini</taxon>
        <taxon>Anoplophora</taxon>
    </lineage>
</organism>
<sequence>MVQIGGRFQLIRNERFWEHLAALGIPEERAKVVDATKPILEVRIEGKDVTISTILDDSTVSSNFILNEEVDEKIVLNILLKSTITFNENQLKITSRGPNGETGTRIYDFTDTGIIMTLVAEDPNVPTAKRYYQRI</sequence>
<gene>
    <name evidence="1" type="primary">FABPL</name>
</gene>
<evidence type="ECO:0000313" key="1">
    <source>
        <dbReference type="EMBL" id="JAB67768.1"/>
    </source>
</evidence>
<dbReference type="OrthoDB" id="412780at2759"/>
<protein>
    <submittedName>
        <fullName evidence="1">Fatty acid-binding protein, liver</fullName>
    </submittedName>
</protein>
<reference evidence="1" key="1">
    <citation type="submission" date="2013-07" db="EMBL/GenBank/DDBJ databases">
        <title>Midgut Transcriptome Profiling of Anoplphora glabripennis, a Lignocellulose Degrading, Wood-Boring Cerambycid.</title>
        <authorList>
            <person name="Scully E.D."/>
            <person name="Hoover K."/>
            <person name="Carlson J.E."/>
            <person name="Tien M."/>
            <person name="Geib S.M."/>
        </authorList>
    </citation>
    <scope>NUCLEOTIDE SEQUENCE</scope>
</reference>
<dbReference type="InterPro" id="IPR012674">
    <property type="entry name" value="Calycin"/>
</dbReference>
<name>V5H4N0_ANOGL</name>